<sequence length="392" mass="42066">MSEILSLGLAMALAGSAPSGKPYPPLADIYPQAIANHGDTSRLQRACQRARNGEKIVVGVIGGSITAGAKTSKSDYSWGRQFAAWWEKNFPQSEVVFVNAGIGATGTALAIHRAQRDLLSQRPDVVGVEFSVNDTANADAIETMEGLLRQILSQEQQPAVVMLHTMNSNGGNAQQFHLDVAKHYQVPAISYRDALWPLIAADKLEWSDLSPDTVHPNDIGHTYCAALVNQFLADCLAETPAAPPVAISTATLPAPLVGTAFDSGEVIDPGSLDIISNKGFTLGAADRRWGQPWITTTPGASISFTMDGSTIAMLFWRIKGPMGKARISIDGEPVTVVDAWFAQTWGGYTPYQLICKNKPGRHVVTIDVLTEKHPDSDGHAFELRAVLRAGVK</sequence>
<dbReference type="SUPFAM" id="SSF52266">
    <property type="entry name" value="SGNH hydrolase"/>
    <property type="match status" value="1"/>
</dbReference>
<reference evidence="2" key="1">
    <citation type="submission" date="2023-07" db="EMBL/GenBank/DDBJ databases">
        <title>Genomic Encyclopedia of Type Strains, Phase IV (KMG-IV): sequencing the most valuable type-strain genomes for metagenomic binning, comparative biology and taxonomic classification.</title>
        <authorList>
            <person name="Goeker M."/>
        </authorList>
    </citation>
    <scope>NUCLEOTIDE SEQUENCE</scope>
    <source>
        <strain evidence="2">DSM 24202</strain>
    </source>
</reference>
<dbReference type="Pfam" id="PF13472">
    <property type="entry name" value="Lipase_GDSL_2"/>
    <property type="match status" value="1"/>
</dbReference>
<dbReference type="EMBL" id="JAUSVL010000001">
    <property type="protein sequence ID" value="MDQ0291631.1"/>
    <property type="molecule type" value="Genomic_DNA"/>
</dbReference>
<dbReference type="Gene3D" id="3.40.50.1110">
    <property type="entry name" value="SGNH hydrolase"/>
    <property type="match status" value="1"/>
</dbReference>
<dbReference type="InterPro" id="IPR036514">
    <property type="entry name" value="SGNH_hydro_sf"/>
</dbReference>
<dbReference type="InterPro" id="IPR013830">
    <property type="entry name" value="SGNH_hydro"/>
</dbReference>
<dbReference type="Gene3D" id="2.60.120.260">
    <property type="entry name" value="Galactose-binding domain-like"/>
    <property type="match status" value="1"/>
</dbReference>
<organism evidence="2 3">
    <name type="scientific">Oligosphaera ethanolica</name>
    <dbReference type="NCBI Taxonomy" id="760260"/>
    <lineage>
        <taxon>Bacteria</taxon>
        <taxon>Pseudomonadati</taxon>
        <taxon>Lentisphaerota</taxon>
        <taxon>Oligosphaeria</taxon>
        <taxon>Oligosphaerales</taxon>
        <taxon>Oligosphaeraceae</taxon>
        <taxon>Oligosphaera</taxon>
    </lineage>
</organism>
<gene>
    <name evidence="2" type="ORF">J3R75_003738</name>
</gene>
<feature type="domain" description="SGNH hydrolase-type esterase" evidence="1">
    <location>
        <begin position="60"/>
        <end position="221"/>
    </location>
</feature>
<dbReference type="GO" id="GO:0016788">
    <property type="term" value="F:hydrolase activity, acting on ester bonds"/>
    <property type="evidence" value="ECO:0007669"/>
    <property type="project" value="UniProtKB-ARBA"/>
</dbReference>
<dbReference type="CDD" id="cd00229">
    <property type="entry name" value="SGNH_hydrolase"/>
    <property type="match status" value="1"/>
</dbReference>
<dbReference type="RefSeq" id="WP_307264700.1">
    <property type="nucleotide sequence ID" value="NZ_JAUSVL010000001.1"/>
</dbReference>
<name>A0AAE3VJT7_9BACT</name>
<keyword evidence="3" id="KW-1185">Reference proteome</keyword>
<dbReference type="PANTHER" id="PTHR34407:SF1">
    <property type="entry name" value="SGNH HYDROLASE-TYPE ESTERASE DOMAIN-CONTAINING PROTEIN"/>
    <property type="match status" value="1"/>
</dbReference>
<dbReference type="Proteomes" id="UP001238163">
    <property type="component" value="Unassembled WGS sequence"/>
</dbReference>
<dbReference type="AlphaFoldDB" id="A0AAE3VJT7"/>
<accession>A0AAE3VJT7</accession>
<dbReference type="PANTHER" id="PTHR34407">
    <property type="entry name" value="EXPRESSED PROTEIN"/>
    <property type="match status" value="1"/>
</dbReference>
<evidence type="ECO:0000313" key="3">
    <source>
        <dbReference type="Proteomes" id="UP001238163"/>
    </source>
</evidence>
<evidence type="ECO:0000259" key="1">
    <source>
        <dbReference type="Pfam" id="PF13472"/>
    </source>
</evidence>
<evidence type="ECO:0000313" key="2">
    <source>
        <dbReference type="EMBL" id="MDQ0291631.1"/>
    </source>
</evidence>
<proteinExistence type="predicted"/>
<protein>
    <submittedName>
        <fullName evidence="2">Lysophospholipase L1-like esterase</fullName>
    </submittedName>
</protein>
<comment type="caution">
    <text evidence="2">The sequence shown here is derived from an EMBL/GenBank/DDBJ whole genome shotgun (WGS) entry which is preliminary data.</text>
</comment>